<protein>
    <submittedName>
        <fullName evidence="1">Uncharacterized protein</fullName>
    </submittedName>
</protein>
<reference evidence="1" key="1">
    <citation type="submission" date="2014-09" db="EMBL/GenBank/DDBJ databases">
        <authorList>
            <person name="Magalhaes I.L.F."/>
            <person name="Oliveira U."/>
            <person name="Santos F.R."/>
            <person name="Vidigal T.H.D.A."/>
            <person name="Brescovit A.D."/>
            <person name="Santos A.J."/>
        </authorList>
    </citation>
    <scope>NUCLEOTIDE SEQUENCE</scope>
    <source>
        <tissue evidence="1">Shoot tissue taken approximately 20 cm above the soil surface</tissue>
    </source>
</reference>
<evidence type="ECO:0000313" key="1">
    <source>
        <dbReference type="EMBL" id="JAD90116.1"/>
    </source>
</evidence>
<dbReference type="AlphaFoldDB" id="A0A0A9DQS5"/>
<accession>A0A0A9DQS5</accession>
<organism evidence="1">
    <name type="scientific">Arundo donax</name>
    <name type="common">Giant reed</name>
    <name type="synonym">Donax arundinaceus</name>
    <dbReference type="NCBI Taxonomy" id="35708"/>
    <lineage>
        <taxon>Eukaryota</taxon>
        <taxon>Viridiplantae</taxon>
        <taxon>Streptophyta</taxon>
        <taxon>Embryophyta</taxon>
        <taxon>Tracheophyta</taxon>
        <taxon>Spermatophyta</taxon>
        <taxon>Magnoliopsida</taxon>
        <taxon>Liliopsida</taxon>
        <taxon>Poales</taxon>
        <taxon>Poaceae</taxon>
        <taxon>PACMAD clade</taxon>
        <taxon>Arundinoideae</taxon>
        <taxon>Arundineae</taxon>
        <taxon>Arundo</taxon>
    </lineage>
</organism>
<name>A0A0A9DQS5_ARUDO</name>
<proteinExistence type="predicted"/>
<reference evidence="1" key="2">
    <citation type="journal article" date="2015" name="Data Brief">
        <title>Shoot transcriptome of the giant reed, Arundo donax.</title>
        <authorList>
            <person name="Barrero R.A."/>
            <person name="Guerrero F.D."/>
            <person name="Moolhuijzen P."/>
            <person name="Goolsby J.A."/>
            <person name="Tidwell J."/>
            <person name="Bellgard S.E."/>
            <person name="Bellgard M.I."/>
        </authorList>
    </citation>
    <scope>NUCLEOTIDE SEQUENCE</scope>
    <source>
        <tissue evidence="1">Shoot tissue taken approximately 20 cm above the soil surface</tissue>
    </source>
</reference>
<sequence>MDCRQVLCNVVLLSVSHCECHLVVVLRITGVARRGRHLEQRTCGVSKG</sequence>
<dbReference type="EMBL" id="GBRH01207779">
    <property type="protein sequence ID" value="JAD90116.1"/>
    <property type="molecule type" value="Transcribed_RNA"/>
</dbReference>